<dbReference type="GeneID" id="25339956"/>
<feature type="region of interest" description="Disordered" evidence="1">
    <location>
        <begin position="76"/>
        <end position="126"/>
    </location>
</feature>
<feature type="chain" id="PRO_5004675780" evidence="2">
    <location>
        <begin position="19"/>
        <end position="126"/>
    </location>
</feature>
<keyword evidence="2" id="KW-0732">Signal</keyword>
<reference evidence="3" key="1">
    <citation type="submission" date="2013-10" db="EMBL/GenBank/DDBJ databases">
        <title>Genomic analysis of the causative agents of coccidiosis in chickens.</title>
        <authorList>
            <person name="Reid A.J."/>
            <person name="Blake D."/>
            <person name="Billington K."/>
            <person name="Browne H."/>
            <person name="Dunn M."/>
            <person name="Hung S."/>
            <person name="Kawahara F."/>
            <person name="Miranda-Saavedra D."/>
            <person name="Mourier T."/>
            <person name="Nagra H."/>
            <person name="Otto T.D."/>
            <person name="Rawlings N."/>
            <person name="Sanchez A."/>
            <person name="Sanders M."/>
            <person name="Subramaniam C."/>
            <person name="Tay Y."/>
            <person name="Dear P."/>
            <person name="Doerig C."/>
            <person name="Gruber A."/>
            <person name="Parkinson J."/>
            <person name="Shirley M."/>
            <person name="Wan K.L."/>
            <person name="Berriman M."/>
            <person name="Tomley F."/>
            <person name="Pain A."/>
        </authorList>
    </citation>
    <scope>NUCLEOTIDE SEQUENCE [LARGE SCALE GENOMIC DNA]</scope>
    <source>
        <strain evidence="3">Weybridge</strain>
    </source>
</reference>
<reference evidence="3" key="2">
    <citation type="submission" date="2013-10" db="EMBL/GenBank/DDBJ databases">
        <authorList>
            <person name="Aslett M."/>
        </authorList>
    </citation>
    <scope>NUCLEOTIDE SEQUENCE [LARGE SCALE GENOMIC DNA]</scope>
    <source>
        <strain evidence="3">Weybridge</strain>
    </source>
</reference>
<dbReference type="EMBL" id="HG721184">
    <property type="protein sequence ID" value="CDJ60021.1"/>
    <property type="molecule type" value="Genomic_DNA"/>
</dbReference>
<name>U6M7N4_EIMMA</name>
<dbReference type="RefSeq" id="XP_013336666.1">
    <property type="nucleotide sequence ID" value="XM_013481212.1"/>
</dbReference>
<evidence type="ECO:0000256" key="1">
    <source>
        <dbReference type="SAM" id="MobiDB-lite"/>
    </source>
</evidence>
<proteinExistence type="predicted"/>
<feature type="signal peptide" evidence="2">
    <location>
        <begin position="1"/>
        <end position="18"/>
    </location>
</feature>
<evidence type="ECO:0000256" key="2">
    <source>
        <dbReference type="SAM" id="SignalP"/>
    </source>
</evidence>
<feature type="non-terminal residue" evidence="3">
    <location>
        <position position="126"/>
    </location>
</feature>
<dbReference type="AlphaFoldDB" id="U6M7N4"/>
<dbReference type="OrthoDB" id="3045089at2759"/>
<evidence type="ECO:0000313" key="3">
    <source>
        <dbReference type="EMBL" id="CDJ60021.1"/>
    </source>
</evidence>
<dbReference type="VEuPathDB" id="ToxoDB:EMWEY_00059700"/>
<protein>
    <submittedName>
        <fullName evidence="3">Uncharacterized protein</fullName>
    </submittedName>
</protein>
<keyword evidence="4" id="KW-1185">Reference proteome</keyword>
<dbReference type="Proteomes" id="UP000030763">
    <property type="component" value="Unassembled WGS sequence"/>
</dbReference>
<organism evidence="3 4">
    <name type="scientific">Eimeria maxima</name>
    <name type="common">Coccidian parasite</name>
    <dbReference type="NCBI Taxonomy" id="5804"/>
    <lineage>
        <taxon>Eukaryota</taxon>
        <taxon>Sar</taxon>
        <taxon>Alveolata</taxon>
        <taxon>Apicomplexa</taxon>
        <taxon>Conoidasida</taxon>
        <taxon>Coccidia</taxon>
        <taxon>Eucoccidiorida</taxon>
        <taxon>Eimeriorina</taxon>
        <taxon>Eimeriidae</taxon>
        <taxon>Eimeria</taxon>
    </lineage>
</organism>
<sequence>MLFAAFVSICFMANHTRSFGDDVEQRGSSEGGPFALPSSSAAAAAASSAVGPPLMCDMKLTLERVSEHFYRIGGPLEDPFQAQATQDKGPPAPLNPSLEQGATKVRGYPLMSGGDSADSSMRRQHD</sequence>
<evidence type="ECO:0000313" key="4">
    <source>
        <dbReference type="Proteomes" id="UP000030763"/>
    </source>
</evidence>
<gene>
    <name evidence="3" type="ORF">EMWEY_00059700</name>
</gene>
<accession>U6M7N4</accession>